<dbReference type="Proteomes" id="UP000789702">
    <property type="component" value="Unassembled WGS sequence"/>
</dbReference>
<accession>A0ACA9KSJ0</accession>
<organism evidence="1 2">
    <name type="scientific">Dentiscutata heterogama</name>
    <dbReference type="NCBI Taxonomy" id="1316150"/>
    <lineage>
        <taxon>Eukaryota</taxon>
        <taxon>Fungi</taxon>
        <taxon>Fungi incertae sedis</taxon>
        <taxon>Mucoromycota</taxon>
        <taxon>Glomeromycotina</taxon>
        <taxon>Glomeromycetes</taxon>
        <taxon>Diversisporales</taxon>
        <taxon>Gigasporaceae</taxon>
        <taxon>Dentiscutata</taxon>
    </lineage>
</organism>
<gene>
    <name evidence="1" type="ORF">DHETER_LOCUS2527</name>
</gene>
<sequence>MASDVEAKDSKLQEEQDKKVDPSPAEEPEMTQEVQIMNDDDASDTVVLDTNEEKSPTTPTEKRKREEQSTKDKESDESVEQPPTKRTRTSTRKMSSTVSKRKQTSTSGQSSPKRGRGRKPSIKFEDEIESDELRKGGQSTKKKSAWKVEEDSYMVDCILEEMPSPSWKRIAKGLPGRTPNSCLVRWKTLQKRLYQNL</sequence>
<name>A0ACA9KSJ0_9GLOM</name>
<evidence type="ECO:0000313" key="2">
    <source>
        <dbReference type="Proteomes" id="UP000789702"/>
    </source>
</evidence>
<keyword evidence="2" id="KW-1185">Reference proteome</keyword>
<comment type="caution">
    <text evidence="1">The sequence shown here is derived from an EMBL/GenBank/DDBJ whole genome shotgun (WGS) entry which is preliminary data.</text>
</comment>
<protein>
    <submittedName>
        <fullName evidence="1">1398_t:CDS:1</fullName>
    </submittedName>
</protein>
<proteinExistence type="predicted"/>
<dbReference type="EMBL" id="CAJVPU010001866">
    <property type="protein sequence ID" value="CAG8490358.1"/>
    <property type="molecule type" value="Genomic_DNA"/>
</dbReference>
<reference evidence="1" key="1">
    <citation type="submission" date="2021-06" db="EMBL/GenBank/DDBJ databases">
        <authorList>
            <person name="Kallberg Y."/>
            <person name="Tangrot J."/>
            <person name="Rosling A."/>
        </authorList>
    </citation>
    <scope>NUCLEOTIDE SEQUENCE</scope>
    <source>
        <strain evidence="1">IL203A</strain>
    </source>
</reference>
<evidence type="ECO:0000313" key="1">
    <source>
        <dbReference type="EMBL" id="CAG8490358.1"/>
    </source>
</evidence>